<proteinExistence type="predicted"/>
<reference evidence="1" key="1">
    <citation type="submission" date="2021-02" db="EMBL/GenBank/DDBJ databases">
        <authorList>
            <person name="Nowell W R."/>
        </authorList>
    </citation>
    <scope>NUCLEOTIDE SEQUENCE</scope>
</reference>
<dbReference type="EMBL" id="CAJNOG010000303">
    <property type="protein sequence ID" value="CAF1159176.1"/>
    <property type="molecule type" value="Genomic_DNA"/>
</dbReference>
<comment type="caution">
    <text evidence="1">The sequence shown here is derived from an EMBL/GenBank/DDBJ whole genome shotgun (WGS) entry which is preliminary data.</text>
</comment>
<evidence type="ECO:0000313" key="1">
    <source>
        <dbReference type="EMBL" id="CAF1159176.1"/>
    </source>
</evidence>
<accession>A0A814TD25</accession>
<organism evidence="1 2">
    <name type="scientific">Adineta steineri</name>
    <dbReference type="NCBI Taxonomy" id="433720"/>
    <lineage>
        <taxon>Eukaryota</taxon>
        <taxon>Metazoa</taxon>
        <taxon>Spiralia</taxon>
        <taxon>Gnathifera</taxon>
        <taxon>Rotifera</taxon>
        <taxon>Eurotatoria</taxon>
        <taxon>Bdelloidea</taxon>
        <taxon>Adinetida</taxon>
        <taxon>Adinetidae</taxon>
        <taxon>Adineta</taxon>
    </lineage>
</organism>
<dbReference type="InterPro" id="IPR032675">
    <property type="entry name" value="LRR_dom_sf"/>
</dbReference>
<name>A0A814TD25_9BILA</name>
<dbReference type="AlphaFoldDB" id="A0A814TD25"/>
<gene>
    <name evidence="1" type="ORF">JYZ213_LOCUS24548</name>
</gene>
<dbReference type="Proteomes" id="UP000663845">
    <property type="component" value="Unassembled WGS sequence"/>
</dbReference>
<dbReference type="Gene3D" id="3.80.10.10">
    <property type="entry name" value="Ribonuclease Inhibitor"/>
    <property type="match status" value="1"/>
</dbReference>
<evidence type="ECO:0000313" key="2">
    <source>
        <dbReference type="Proteomes" id="UP000663845"/>
    </source>
</evidence>
<evidence type="ECO:0008006" key="3">
    <source>
        <dbReference type="Google" id="ProtNLM"/>
    </source>
</evidence>
<sequence>MKLEDLPGELWFAILSYLSPLDAFYAFNNMDNARIHSILTDMYLIRRDEDNCSSIINISLAHIPLLMYNFAVSNVISFYSNIIHSLTLSNDQTPDQINSFLVKYSFKYDFTYLKCLHLIEPSSNEFNLIINDLSNITMLNIQSKQMHSFDINTIQQILYNKPTIKHCCLSQFRQDFILNNSYSFIQKLNINSCDYLCFINILNHFYLLEKLSINILSMSRNAVLSSIDLIKNPVLIKNLKIRAFSIPFDYFQILFPYLENIQIFSFAIVCDEGFDYVNNDKWQMIISNYWPLLRKFHIYSELWHLTPIDFDELCPQLFSFRNDSFWSELSTRWGYPIDTVHSLKNTKYSSITENTYQYVNRLLLTVYNNKQMKYELDKSSRYFPNIDTLTVRFEQSISSTLFGLYINKIINLSYIKHLALNDKFHNMSTLYELVLRLPNMTKLTITSNHRILIKQIFQRKNERLLSLLSRRLLHFNLLYDGVISYEIIQSVQFNFPNLKSFSACLPHFEDFRDAIPSTITSNHRILIKQIFQRKNERLLSLLSRRLLHFNLLYDGVISYEIIQSVQFNFPNLKSFSACLPHFEDFRDAIPSFIRHMKSLQYLHIGLEGDNDKKNFLTQDMYDWFRRHQIFQEFKLSVDTYTNSIHIWL</sequence>
<protein>
    <recommendedName>
        <fullName evidence="3">F-box domain-containing protein</fullName>
    </recommendedName>
</protein>